<protein>
    <submittedName>
        <fullName evidence="1">Uncharacterized protein</fullName>
    </submittedName>
</protein>
<dbReference type="EMBL" id="JAHXZJ010002237">
    <property type="protein sequence ID" value="KAH0547069.1"/>
    <property type="molecule type" value="Genomic_DNA"/>
</dbReference>
<dbReference type="AlphaFoldDB" id="A0AAV7I769"/>
<comment type="caution">
    <text evidence="1">The sequence shown here is derived from an EMBL/GenBank/DDBJ whole genome shotgun (WGS) entry which is preliminary data.</text>
</comment>
<name>A0AAV7I769_COTGL</name>
<accession>A0AAV7I769</accession>
<organism evidence="1 2">
    <name type="scientific">Cotesia glomerata</name>
    <name type="common">Lepidopteran parasitic wasp</name>
    <name type="synonym">Apanteles glomeratus</name>
    <dbReference type="NCBI Taxonomy" id="32391"/>
    <lineage>
        <taxon>Eukaryota</taxon>
        <taxon>Metazoa</taxon>
        <taxon>Ecdysozoa</taxon>
        <taxon>Arthropoda</taxon>
        <taxon>Hexapoda</taxon>
        <taxon>Insecta</taxon>
        <taxon>Pterygota</taxon>
        <taxon>Neoptera</taxon>
        <taxon>Endopterygota</taxon>
        <taxon>Hymenoptera</taxon>
        <taxon>Apocrita</taxon>
        <taxon>Ichneumonoidea</taxon>
        <taxon>Braconidae</taxon>
        <taxon>Microgastrinae</taxon>
        <taxon>Cotesia</taxon>
    </lineage>
</organism>
<reference evidence="1 2" key="1">
    <citation type="journal article" date="2021" name="J. Hered.">
        <title>A chromosome-level genome assembly of the parasitoid wasp, Cotesia glomerata (Hymenoptera: Braconidae).</title>
        <authorList>
            <person name="Pinto B.J."/>
            <person name="Weis J.J."/>
            <person name="Gamble T."/>
            <person name="Ode P.J."/>
            <person name="Paul R."/>
            <person name="Zaspel J.M."/>
        </authorList>
    </citation>
    <scope>NUCLEOTIDE SEQUENCE [LARGE SCALE GENOMIC DNA]</scope>
    <source>
        <strain evidence="1">CgM1</strain>
    </source>
</reference>
<dbReference type="Proteomes" id="UP000826195">
    <property type="component" value="Unassembled WGS sequence"/>
</dbReference>
<evidence type="ECO:0000313" key="1">
    <source>
        <dbReference type="EMBL" id="KAH0547069.1"/>
    </source>
</evidence>
<sequence length="379" mass="44490">MISLVTCTGIYVKKHLEDRDFPNMNPTTSFMGDFEHCSDSINRAEYYHSNNLKTLEQFKCDVKSIKEQSVAQEPARQFKIVYLHWRDVCWEVNEDKVGMKNYTSADVSGLSNIHICEWRDPGCLIRHLRKNYIVCENDRIKLLYIVTNGMISRESIDACLELNKDIDYETVVFHSFNEDPEKIDLSVAAPFFKSRCIVYRNNELCDSTDISKEFDYDKITSDNFAVEMQQLMFYIKLKFINKFKQDADVWREIKKLDNLRNRILRELSRNTPKCPFFDRMKEKERKILMRTFDVNKFKNYMAMAYVMKTDVENYVAAMVNYIKSNKKSCSLDALKFDSKVNESVEEKQIDDDDSTDDEDSNLVLIVDEESCLDNLSLSG</sequence>
<gene>
    <name evidence="1" type="ORF">KQX54_016928</name>
</gene>
<evidence type="ECO:0000313" key="2">
    <source>
        <dbReference type="Proteomes" id="UP000826195"/>
    </source>
</evidence>
<proteinExistence type="predicted"/>
<keyword evidence="2" id="KW-1185">Reference proteome</keyword>